<sequence length="59" mass="6409">MKKYDDSELLLLVVFNLLLNPVIVVACSSIDTTIATSISPTGNTSQFPSVVVSHNQWTT</sequence>
<dbReference type="PROSITE" id="PS51257">
    <property type="entry name" value="PROKAR_LIPOPROTEIN"/>
    <property type="match status" value="1"/>
</dbReference>
<keyword evidence="2" id="KW-1185">Reference proteome</keyword>
<evidence type="ECO:0000313" key="2">
    <source>
        <dbReference type="Proteomes" id="UP000276133"/>
    </source>
</evidence>
<dbReference type="AlphaFoldDB" id="A0A3M7SFF1"/>
<name>A0A3M7SFF1_BRAPC</name>
<organism evidence="1 2">
    <name type="scientific">Brachionus plicatilis</name>
    <name type="common">Marine rotifer</name>
    <name type="synonym">Brachionus muelleri</name>
    <dbReference type="NCBI Taxonomy" id="10195"/>
    <lineage>
        <taxon>Eukaryota</taxon>
        <taxon>Metazoa</taxon>
        <taxon>Spiralia</taxon>
        <taxon>Gnathifera</taxon>
        <taxon>Rotifera</taxon>
        <taxon>Eurotatoria</taxon>
        <taxon>Monogononta</taxon>
        <taxon>Pseudotrocha</taxon>
        <taxon>Ploima</taxon>
        <taxon>Brachionidae</taxon>
        <taxon>Brachionus</taxon>
    </lineage>
</organism>
<dbReference type="EMBL" id="REGN01001459">
    <property type="protein sequence ID" value="RNA34533.1"/>
    <property type="molecule type" value="Genomic_DNA"/>
</dbReference>
<gene>
    <name evidence="1" type="ORF">BpHYR1_006096</name>
</gene>
<reference evidence="1 2" key="1">
    <citation type="journal article" date="2018" name="Sci. Rep.">
        <title>Genomic signatures of local adaptation to the degree of environmental predictability in rotifers.</title>
        <authorList>
            <person name="Franch-Gras L."/>
            <person name="Hahn C."/>
            <person name="Garcia-Roger E.M."/>
            <person name="Carmona M.J."/>
            <person name="Serra M."/>
            <person name="Gomez A."/>
        </authorList>
    </citation>
    <scope>NUCLEOTIDE SEQUENCE [LARGE SCALE GENOMIC DNA]</scope>
    <source>
        <strain evidence="1">HYR1</strain>
    </source>
</reference>
<proteinExistence type="predicted"/>
<comment type="caution">
    <text evidence="1">The sequence shown here is derived from an EMBL/GenBank/DDBJ whole genome shotgun (WGS) entry which is preliminary data.</text>
</comment>
<protein>
    <submittedName>
        <fullName evidence="1">Uncharacterized protein</fullName>
    </submittedName>
</protein>
<evidence type="ECO:0000313" key="1">
    <source>
        <dbReference type="EMBL" id="RNA34533.1"/>
    </source>
</evidence>
<dbReference type="Proteomes" id="UP000276133">
    <property type="component" value="Unassembled WGS sequence"/>
</dbReference>
<accession>A0A3M7SFF1</accession>